<keyword evidence="8" id="KW-0732">Signal</keyword>
<evidence type="ECO:0000313" key="12">
    <source>
        <dbReference type="Proteomes" id="UP000032721"/>
    </source>
</evidence>
<dbReference type="EMBL" id="VNHN01000043">
    <property type="protein sequence ID" value="TYP02632.1"/>
    <property type="molecule type" value="Genomic_DNA"/>
</dbReference>
<accession>A0A068QXZ1</accession>
<comment type="similarity">
    <text evidence="2 7">Belongs to the PstS family.</text>
</comment>
<dbReference type="PANTHER" id="PTHR42996:SF1">
    <property type="entry name" value="PHOSPHATE-BINDING PROTEIN PSTS"/>
    <property type="match status" value="1"/>
</dbReference>
<feature type="chain" id="PRO_5001652312" description="Phosphate-binding protein PstS" evidence="8">
    <location>
        <begin position="26"/>
        <end position="349"/>
    </location>
</feature>
<proteinExistence type="inferred from homology"/>
<comment type="subunit">
    <text evidence="3 7">The complex is composed of two ATP-binding proteins (PstB), two transmembrane proteins (PstC and PstA) and a solute-binding protein (PstS).</text>
</comment>
<dbReference type="Proteomes" id="UP000032721">
    <property type="component" value="Chromosome"/>
</dbReference>
<evidence type="ECO:0000256" key="7">
    <source>
        <dbReference type="PIRNR" id="PIRNR002756"/>
    </source>
</evidence>
<evidence type="ECO:0000256" key="5">
    <source>
        <dbReference type="ARBA" id="ARBA00022448"/>
    </source>
</evidence>
<keyword evidence="6 7" id="KW-0592">Phosphate transport</keyword>
<dbReference type="Gene3D" id="3.40.190.10">
    <property type="entry name" value="Periplasmic binding protein-like II"/>
    <property type="match status" value="2"/>
</dbReference>
<dbReference type="GO" id="GO:0035435">
    <property type="term" value="P:phosphate ion transmembrane transport"/>
    <property type="evidence" value="ECO:0007669"/>
    <property type="project" value="InterPro"/>
</dbReference>
<protein>
    <recommendedName>
        <fullName evidence="4 7">Phosphate-binding protein PstS</fullName>
    </recommendedName>
</protein>
<dbReference type="CDD" id="cd13565">
    <property type="entry name" value="PBP2_PstS"/>
    <property type="match status" value="1"/>
</dbReference>
<dbReference type="AlphaFoldDB" id="A0A068QXZ1"/>
<keyword evidence="13" id="KW-1185">Reference proteome</keyword>
<dbReference type="HOGENOM" id="CLU_034528_1_0_6"/>
<evidence type="ECO:0000256" key="4">
    <source>
        <dbReference type="ARBA" id="ARBA00021889"/>
    </source>
</evidence>
<reference evidence="10 12" key="1">
    <citation type="submission" date="2013-07" db="EMBL/GenBank/DDBJ databases">
        <authorList>
            <person name="Genoscope - CEA"/>
        </authorList>
    </citation>
    <scope>NUCLEOTIDE SEQUENCE [LARGE SCALE GENOMIC DNA]</scope>
    <source>
        <strain evidence="10">FRM16</strain>
        <strain evidence="12">FRM16 / DSM 17909</strain>
    </source>
</reference>
<dbReference type="SUPFAM" id="SSF53850">
    <property type="entry name" value="Periplasmic binding protein-like II"/>
    <property type="match status" value="1"/>
</dbReference>
<evidence type="ECO:0000259" key="9">
    <source>
        <dbReference type="Pfam" id="PF12849"/>
    </source>
</evidence>
<dbReference type="PANTHER" id="PTHR42996">
    <property type="entry name" value="PHOSPHATE-BINDING PROTEIN PSTS"/>
    <property type="match status" value="1"/>
</dbReference>
<name>A0A068QXZ1_9GAMM</name>
<dbReference type="NCBIfam" id="TIGR00975">
    <property type="entry name" value="3a0107s03"/>
    <property type="match status" value="1"/>
</dbReference>
<keyword evidence="5 7" id="KW-0813">Transport</keyword>
<feature type="domain" description="PBP" evidence="9">
    <location>
        <begin position="28"/>
        <end position="305"/>
    </location>
</feature>
<evidence type="ECO:0000313" key="11">
    <source>
        <dbReference type="EMBL" id="TYP02632.1"/>
    </source>
</evidence>
<dbReference type="GO" id="GO:0042301">
    <property type="term" value="F:phosphate ion binding"/>
    <property type="evidence" value="ECO:0007669"/>
    <property type="project" value="InterPro"/>
</dbReference>
<evidence type="ECO:0000256" key="8">
    <source>
        <dbReference type="SAM" id="SignalP"/>
    </source>
</evidence>
<dbReference type="OrthoDB" id="9801510at2"/>
<organism evidence="10 12">
    <name type="scientific">Xenorhabdus doucetiae</name>
    <dbReference type="NCBI Taxonomy" id="351671"/>
    <lineage>
        <taxon>Bacteria</taxon>
        <taxon>Pseudomonadati</taxon>
        <taxon>Pseudomonadota</taxon>
        <taxon>Gammaproteobacteria</taxon>
        <taxon>Enterobacterales</taxon>
        <taxon>Morganellaceae</taxon>
        <taxon>Xenorhabdus</taxon>
    </lineage>
</organism>
<evidence type="ECO:0000256" key="6">
    <source>
        <dbReference type="ARBA" id="ARBA00022592"/>
    </source>
</evidence>
<dbReference type="InterPro" id="IPR050962">
    <property type="entry name" value="Phosphate-bind_PstS"/>
</dbReference>
<sequence length="349" mass="37348">MKSMRTTVANIMVTVFAMTSLSSLAAISLTGAGATFPAPVYTQWADSYQKETGNKINYQGIGSSGGVKQIIANTVDFGASDAPLSEEKLAANGLFQFPTVIGGIVLAVNISGIKAGQLILDGKTLGDIYLGNIKKWNDPAIAKLNPNLKLPDQNIAVVRRADGSGTSYVFTSYLSKVNHDWKQKVGVGSTVKWPTGLGGKGNDGIAAFVQRLPGSIGYVEYAYAKQNHLAYTQLVSAEGNVLAPTEENFSAAAQGADWHRSFAQDLTNQKGGNAWPITSTTFILIHQQPANAAKGAEVLKFFDWAYDKGKKQAKDLDYATLPEEVVSQVRAAWKNNIKGSDGKPLYHAK</sequence>
<dbReference type="STRING" id="351671.XDD1_3856"/>
<dbReference type="InterPro" id="IPR005673">
    <property type="entry name" value="ABC_phos-bd_PstS"/>
</dbReference>
<dbReference type="RefSeq" id="WP_045973173.1">
    <property type="nucleotide sequence ID" value="NZ_CAWMED010000001.1"/>
</dbReference>
<evidence type="ECO:0000256" key="3">
    <source>
        <dbReference type="ARBA" id="ARBA00011529"/>
    </source>
</evidence>
<evidence type="ECO:0000313" key="10">
    <source>
        <dbReference type="EMBL" id="CDG19541.1"/>
    </source>
</evidence>
<evidence type="ECO:0000313" key="13">
    <source>
        <dbReference type="Proteomes" id="UP000324170"/>
    </source>
</evidence>
<dbReference type="GO" id="GO:0043190">
    <property type="term" value="C:ATP-binding cassette (ABC) transporter complex"/>
    <property type="evidence" value="ECO:0007669"/>
    <property type="project" value="InterPro"/>
</dbReference>
<gene>
    <name evidence="10" type="primary">pstS</name>
    <name evidence="11" type="ORF">LY16_02478</name>
    <name evidence="10" type="ORF">XDD1_3856</name>
</gene>
<evidence type="ECO:0000256" key="1">
    <source>
        <dbReference type="ARBA" id="ARBA00002841"/>
    </source>
</evidence>
<dbReference type="EMBL" id="FO704550">
    <property type="protein sequence ID" value="CDG19541.1"/>
    <property type="molecule type" value="Genomic_DNA"/>
</dbReference>
<dbReference type="Proteomes" id="UP000324170">
    <property type="component" value="Unassembled WGS sequence"/>
</dbReference>
<reference evidence="11 13" key="2">
    <citation type="submission" date="2019-07" db="EMBL/GenBank/DDBJ databases">
        <title>Genomic Encyclopedia of Type Strains, Phase I: the one thousand microbial genomes (KMG-I) project.</title>
        <authorList>
            <person name="Kyrpides N."/>
        </authorList>
    </citation>
    <scope>NUCLEOTIDE SEQUENCE [LARGE SCALE GENOMIC DNA]</scope>
    <source>
        <strain evidence="11 13">DSM 17909</strain>
    </source>
</reference>
<dbReference type="PIRSF" id="PIRSF002756">
    <property type="entry name" value="PstS"/>
    <property type="match status" value="1"/>
</dbReference>
<evidence type="ECO:0000256" key="2">
    <source>
        <dbReference type="ARBA" id="ARBA00008725"/>
    </source>
</evidence>
<feature type="signal peptide" evidence="8">
    <location>
        <begin position="1"/>
        <end position="25"/>
    </location>
</feature>
<comment type="function">
    <text evidence="1 7">Part of the ABC transporter complex PstSACB involved in phosphate import.</text>
</comment>
<dbReference type="Pfam" id="PF12849">
    <property type="entry name" value="PBP_like_2"/>
    <property type="match status" value="1"/>
</dbReference>
<dbReference type="KEGG" id="xdo:XDD1_3856"/>
<dbReference type="InterPro" id="IPR024370">
    <property type="entry name" value="PBP_domain"/>
</dbReference>
<dbReference type="NCBIfam" id="NF008171">
    <property type="entry name" value="PRK10918.1"/>
    <property type="match status" value="1"/>
</dbReference>